<keyword evidence="3" id="KW-1185">Reference proteome</keyword>
<name>A0AAV6IT69_9ERIC</name>
<evidence type="ECO:0000259" key="1">
    <source>
        <dbReference type="Pfam" id="PF02171"/>
    </source>
</evidence>
<dbReference type="GO" id="GO:0003676">
    <property type="term" value="F:nucleic acid binding"/>
    <property type="evidence" value="ECO:0007669"/>
    <property type="project" value="InterPro"/>
</dbReference>
<gene>
    <name evidence="2" type="ORF">RHGRI_025599</name>
</gene>
<evidence type="ECO:0000313" key="3">
    <source>
        <dbReference type="Proteomes" id="UP000823749"/>
    </source>
</evidence>
<dbReference type="InterPro" id="IPR003165">
    <property type="entry name" value="Piwi"/>
</dbReference>
<dbReference type="Pfam" id="PF02171">
    <property type="entry name" value="Piwi"/>
    <property type="match status" value="1"/>
</dbReference>
<proteinExistence type="predicted"/>
<dbReference type="AlphaFoldDB" id="A0AAV6IT69"/>
<dbReference type="EMBL" id="JACTNZ010000009">
    <property type="protein sequence ID" value="KAG5530687.1"/>
    <property type="molecule type" value="Genomic_DNA"/>
</dbReference>
<evidence type="ECO:0000313" key="2">
    <source>
        <dbReference type="EMBL" id="KAG5530687.1"/>
    </source>
</evidence>
<comment type="caution">
    <text evidence="2">The sequence shown here is derived from an EMBL/GenBank/DDBJ whole genome shotgun (WGS) entry which is preliminary data.</text>
</comment>
<organism evidence="2 3">
    <name type="scientific">Rhododendron griersonianum</name>
    <dbReference type="NCBI Taxonomy" id="479676"/>
    <lineage>
        <taxon>Eukaryota</taxon>
        <taxon>Viridiplantae</taxon>
        <taxon>Streptophyta</taxon>
        <taxon>Embryophyta</taxon>
        <taxon>Tracheophyta</taxon>
        <taxon>Spermatophyta</taxon>
        <taxon>Magnoliopsida</taxon>
        <taxon>eudicotyledons</taxon>
        <taxon>Gunneridae</taxon>
        <taxon>Pentapetalae</taxon>
        <taxon>asterids</taxon>
        <taxon>Ericales</taxon>
        <taxon>Ericaceae</taxon>
        <taxon>Ericoideae</taxon>
        <taxon>Rhodoreae</taxon>
        <taxon>Rhododendron</taxon>
    </lineage>
</organism>
<sequence length="111" mass="12592">MIECLYKPLDDDGIMRDGASESQSNQVLNIELDQMLKHHGEAKVPKFTVIVAQKNHQRSYFNQVPVPLKTFLLVSISSEDKKVVESKGIGRNLLTNFTKHTPLNLVRRSCL</sequence>
<dbReference type="InterPro" id="IPR036397">
    <property type="entry name" value="RNaseH_sf"/>
</dbReference>
<accession>A0AAV6IT69</accession>
<reference evidence="2" key="1">
    <citation type="submission" date="2020-08" db="EMBL/GenBank/DDBJ databases">
        <title>Plant Genome Project.</title>
        <authorList>
            <person name="Zhang R.-G."/>
        </authorList>
    </citation>
    <scope>NUCLEOTIDE SEQUENCE</scope>
    <source>
        <strain evidence="2">WSP0</strain>
        <tissue evidence="2">Leaf</tissue>
    </source>
</reference>
<feature type="domain" description="Piwi" evidence="1">
    <location>
        <begin position="15"/>
        <end position="63"/>
    </location>
</feature>
<dbReference type="Proteomes" id="UP000823749">
    <property type="component" value="Chromosome 9"/>
</dbReference>
<protein>
    <recommendedName>
        <fullName evidence="1">Piwi domain-containing protein</fullName>
    </recommendedName>
</protein>
<dbReference type="Gene3D" id="3.30.420.10">
    <property type="entry name" value="Ribonuclease H-like superfamily/Ribonuclease H"/>
    <property type="match status" value="1"/>
</dbReference>